<sequence length="83" mass="9253">MYMIYFSFGKLLQDLVKLIQYPLTRTGMNYASVMVLGDSTSALRVPHPCRGGDFLLSFLALASISLVGAVRVVDNLKQQQQQQ</sequence>
<accession>A0AAE1CV36</accession>
<reference evidence="2" key="1">
    <citation type="journal article" date="2023" name="G3 (Bethesda)">
        <title>A reference genome for the long-term kleptoplast-retaining sea slug Elysia crispata morphotype clarki.</title>
        <authorList>
            <person name="Eastman K.E."/>
            <person name="Pendleton A.L."/>
            <person name="Shaikh M.A."/>
            <person name="Suttiyut T."/>
            <person name="Ogas R."/>
            <person name="Tomko P."/>
            <person name="Gavelis G."/>
            <person name="Widhalm J.R."/>
            <person name="Wisecaver J.H."/>
        </authorList>
    </citation>
    <scope>NUCLEOTIDE SEQUENCE</scope>
    <source>
        <strain evidence="2">ECLA1</strain>
    </source>
</reference>
<keyword evidence="1" id="KW-0472">Membrane</keyword>
<dbReference type="Proteomes" id="UP001283361">
    <property type="component" value="Unassembled WGS sequence"/>
</dbReference>
<gene>
    <name evidence="2" type="ORF">RRG08_016515</name>
</gene>
<evidence type="ECO:0000313" key="2">
    <source>
        <dbReference type="EMBL" id="KAK3737211.1"/>
    </source>
</evidence>
<keyword evidence="1" id="KW-1133">Transmembrane helix</keyword>
<keyword evidence="1" id="KW-0812">Transmembrane</keyword>
<keyword evidence="3" id="KW-1185">Reference proteome</keyword>
<comment type="caution">
    <text evidence="2">The sequence shown here is derived from an EMBL/GenBank/DDBJ whole genome shotgun (WGS) entry which is preliminary data.</text>
</comment>
<evidence type="ECO:0000256" key="1">
    <source>
        <dbReference type="SAM" id="Phobius"/>
    </source>
</evidence>
<proteinExistence type="predicted"/>
<organism evidence="2 3">
    <name type="scientific">Elysia crispata</name>
    <name type="common">lettuce slug</name>
    <dbReference type="NCBI Taxonomy" id="231223"/>
    <lineage>
        <taxon>Eukaryota</taxon>
        <taxon>Metazoa</taxon>
        <taxon>Spiralia</taxon>
        <taxon>Lophotrochozoa</taxon>
        <taxon>Mollusca</taxon>
        <taxon>Gastropoda</taxon>
        <taxon>Heterobranchia</taxon>
        <taxon>Euthyneura</taxon>
        <taxon>Panpulmonata</taxon>
        <taxon>Sacoglossa</taxon>
        <taxon>Placobranchoidea</taxon>
        <taxon>Plakobranchidae</taxon>
        <taxon>Elysia</taxon>
    </lineage>
</organism>
<dbReference type="AlphaFoldDB" id="A0AAE1CV36"/>
<feature type="transmembrane region" description="Helical" evidence="1">
    <location>
        <begin position="54"/>
        <end position="73"/>
    </location>
</feature>
<evidence type="ECO:0000313" key="3">
    <source>
        <dbReference type="Proteomes" id="UP001283361"/>
    </source>
</evidence>
<protein>
    <submittedName>
        <fullName evidence="2">Uncharacterized protein</fullName>
    </submittedName>
</protein>
<name>A0AAE1CV36_9GAST</name>
<dbReference type="EMBL" id="JAWDGP010006665">
    <property type="protein sequence ID" value="KAK3737211.1"/>
    <property type="molecule type" value="Genomic_DNA"/>
</dbReference>